<gene>
    <name evidence="2" type="ORF">ERS008491_01649</name>
</gene>
<protein>
    <recommendedName>
        <fullName evidence="4">Copper-binding periplasmic metallochaperone CueP</fullName>
    </recommendedName>
</protein>
<evidence type="ECO:0000256" key="1">
    <source>
        <dbReference type="SAM" id="SignalP"/>
    </source>
</evidence>
<name>A0A0T9L4G6_YERKR</name>
<evidence type="ECO:0000313" key="2">
    <source>
        <dbReference type="EMBL" id="CNE57419.1"/>
    </source>
</evidence>
<keyword evidence="1" id="KW-0732">Signal</keyword>
<dbReference type="NCBIfam" id="NF038095">
    <property type="entry name" value="met_chaper_CueP"/>
    <property type="match status" value="1"/>
</dbReference>
<dbReference type="NCBIfam" id="NF038094">
    <property type="entry name" value="CueP_fam"/>
    <property type="match status" value="1"/>
</dbReference>
<organism evidence="2 3">
    <name type="scientific">Yersinia kristensenii</name>
    <dbReference type="NCBI Taxonomy" id="28152"/>
    <lineage>
        <taxon>Bacteria</taxon>
        <taxon>Pseudomonadati</taxon>
        <taxon>Pseudomonadota</taxon>
        <taxon>Gammaproteobacteria</taxon>
        <taxon>Enterobacterales</taxon>
        <taxon>Yersiniaceae</taxon>
        <taxon>Yersinia</taxon>
    </lineage>
</organism>
<sequence>MTVKKTFASTARLAIVALAAVTFSHFALAQSSATQSSAIQSSTSAETAFLAQHGISGKTTEQMIETIDQSKQERPLAYSASVTGTELKLSDGQQQFSFPLGDKFYLSFAPYINQTHPCFNHSLSGCRGELANTEFDVKITDQTGKVILQDKLTSYQNGFIGVWLPRNTQGTIEVSYQGLKAVSPFATQAESQTCMTTLHLKQ</sequence>
<evidence type="ECO:0008006" key="4">
    <source>
        <dbReference type="Google" id="ProtNLM"/>
    </source>
</evidence>
<dbReference type="Pfam" id="PF21172">
    <property type="entry name" value="CueP"/>
    <property type="match status" value="1"/>
</dbReference>
<feature type="signal peptide" evidence="1">
    <location>
        <begin position="1"/>
        <end position="29"/>
    </location>
</feature>
<evidence type="ECO:0000313" key="3">
    <source>
        <dbReference type="Proteomes" id="UP000045824"/>
    </source>
</evidence>
<dbReference type="AlphaFoldDB" id="A0A0T9L4G6"/>
<reference evidence="2 3" key="1">
    <citation type="submission" date="2015-03" db="EMBL/GenBank/DDBJ databases">
        <authorList>
            <person name="Murphy D."/>
        </authorList>
    </citation>
    <scope>NUCLEOTIDE SEQUENCE [LARGE SCALE GENOMIC DNA]</scope>
    <source>
        <strain evidence="2 3">FCF326</strain>
    </source>
</reference>
<dbReference type="InterPro" id="IPR047808">
    <property type="entry name" value="CueP-like"/>
</dbReference>
<feature type="chain" id="PRO_5006692296" description="Copper-binding periplasmic metallochaperone CueP" evidence="1">
    <location>
        <begin position="30"/>
        <end position="202"/>
    </location>
</feature>
<proteinExistence type="predicted"/>
<dbReference type="EMBL" id="CPYI01000005">
    <property type="protein sequence ID" value="CNE57419.1"/>
    <property type="molecule type" value="Genomic_DNA"/>
</dbReference>
<accession>A0A0T9L4G6</accession>
<dbReference type="Gene3D" id="2.60.40.3700">
    <property type="match status" value="1"/>
</dbReference>
<dbReference type="Proteomes" id="UP000045824">
    <property type="component" value="Unassembled WGS sequence"/>
</dbReference>